<evidence type="ECO:0000313" key="13">
    <source>
        <dbReference type="EMBL" id="HIG63965.1"/>
    </source>
</evidence>
<keyword evidence="8" id="KW-0868">Chloride</keyword>
<dbReference type="GO" id="GO:0005254">
    <property type="term" value="F:chloride channel activity"/>
    <property type="evidence" value="ECO:0007669"/>
    <property type="project" value="UniProtKB-KW"/>
</dbReference>
<feature type="transmembrane region" description="Helical" evidence="11">
    <location>
        <begin position="412"/>
        <end position="432"/>
    </location>
</feature>
<dbReference type="PANTHER" id="PTHR43427:SF6">
    <property type="entry name" value="CHLORIDE CHANNEL PROTEIN CLC-E"/>
    <property type="match status" value="1"/>
</dbReference>
<dbReference type="Pfam" id="PF00654">
    <property type="entry name" value="Voltage_CLC"/>
    <property type="match status" value="1"/>
</dbReference>
<feature type="domain" description="CBS" evidence="12">
    <location>
        <begin position="528"/>
        <end position="586"/>
    </location>
</feature>
<sequence length="599" mass="63476">MNFSLPPARLQRMATSPMLRLNVLAAFTGAAVACLAWLFLQMIDGVQWLFYRDGGFLEHNYGVWILLVPAAGGLATGLIIKYYAAEARGHGVPVVMEAVAVNRARLGTRIALSKGVAAAICIGTGFSLGRIGPLILMASTFGSEVGQRMGMSVEETRTMVGCGAAAALTTAFNAPLGGVIFAIELIVTEFRTRSFIPLVVATVIATAVARAIKGDISAFDSLPPYSLNSPLEYPLYLVLGLLAGLAATGFIKLLFGFDRLMTAMHQLPLPAQTALGGLTVGAIALAFPEILGNGFDITHGMLQGTADTARLRGPGGLLTIDNMALLLAVLFILKLIATSISIGSGGSGGVFTPSLFLGAALGATFGLAVAPLGFTAPAGAYALVGMAAFTAAATRGTLTAIVLLFEMTGDYQIILPLMLACVVADAVCYVMSEHSIYTTKLAQRGVHIDLGAEQDLMRMLTIEEAMSRDVMTLAPDTPLEVAISQLEDTGHMSFPVLEEGKLVGIITWADLHNAVVNRDRHLTVGDYCVREVLTVTPDDQLTRALDLLGQKEISHLPVVDPHDPTRLVGLITKGDIIKAYNQRRLVRRKLSWDQNGESL</sequence>
<protein>
    <submittedName>
        <fullName evidence="13">CBS domain-containing protein</fullName>
    </submittedName>
</protein>
<proteinExistence type="predicted"/>
<evidence type="ECO:0000256" key="8">
    <source>
        <dbReference type="ARBA" id="ARBA00023214"/>
    </source>
</evidence>
<evidence type="ECO:0000256" key="2">
    <source>
        <dbReference type="ARBA" id="ARBA00022448"/>
    </source>
</evidence>
<name>A0A7C8DDP5_9ARCH</name>
<evidence type="ECO:0000259" key="12">
    <source>
        <dbReference type="PROSITE" id="PS51371"/>
    </source>
</evidence>
<dbReference type="Gene3D" id="3.10.580.10">
    <property type="entry name" value="CBS-domain"/>
    <property type="match status" value="1"/>
</dbReference>
<feature type="transmembrane region" description="Helical" evidence="11">
    <location>
        <begin position="323"/>
        <end position="343"/>
    </location>
</feature>
<feature type="domain" description="CBS" evidence="12">
    <location>
        <begin position="466"/>
        <end position="524"/>
    </location>
</feature>
<comment type="subcellular location">
    <subcellularLocation>
        <location evidence="1">Membrane</location>
        <topology evidence="1">Multi-pass membrane protein</topology>
    </subcellularLocation>
</comment>
<dbReference type="Pfam" id="PF00571">
    <property type="entry name" value="CBS"/>
    <property type="match status" value="2"/>
</dbReference>
<dbReference type="InterPro" id="IPR001807">
    <property type="entry name" value="ClC"/>
</dbReference>
<keyword evidence="3 11" id="KW-0812">Transmembrane</keyword>
<evidence type="ECO:0000256" key="9">
    <source>
        <dbReference type="ARBA" id="ARBA00023303"/>
    </source>
</evidence>
<dbReference type="InterPro" id="IPR046342">
    <property type="entry name" value="CBS_dom_sf"/>
</dbReference>
<keyword evidence="10" id="KW-0129">CBS domain</keyword>
<dbReference type="InterPro" id="IPR000644">
    <property type="entry name" value="CBS_dom"/>
</dbReference>
<evidence type="ECO:0000256" key="6">
    <source>
        <dbReference type="ARBA" id="ARBA00023136"/>
    </source>
</evidence>
<dbReference type="AlphaFoldDB" id="A0A7C8DDP5"/>
<keyword evidence="7" id="KW-0869">Chloride channel</keyword>
<keyword evidence="2" id="KW-0813">Transport</keyword>
<dbReference type="SMART" id="SM00116">
    <property type="entry name" value="CBS"/>
    <property type="match status" value="2"/>
</dbReference>
<organism evidence="13 14">
    <name type="scientific">Marine Group III euryarchaeote</name>
    <dbReference type="NCBI Taxonomy" id="2173149"/>
    <lineage>
        <taxon>Archaea</taxon>
        <taxon>Methanobacteriati</taxon>
        <taxon>Thermoplasmatota</taxon>
        <taxon>Thermoplasmata</taxon>
        <taxon>Candidatus Thermoprofundales</taxon>
    </lineage>
</organism>
<comment type="caution">
    <text evidence="13">The sequence shown here is derived from an EMBL/GenBank/DDBJ whole genome shotgun (WGS) entry which is preliminary data.</text>
</comment>
<dbReference type="CDD" id="cd00400">
    <property type="entry name" value="Voltage_gated_ClC"/>
    <property type="match status" value="1"/>
</dbReference>
<evidence type="ECO:0000256" key="7">
    <source>
        <dbReference type="ARBA" id="ARBA00023173"/>
    </source>
</evidence>
<feature type="transmembrane region" description="Helical" evidence="11">
    <location>
        <begin position="158"/>
        <end position="183"/>
    </location>
</feature>
<dbReference type="PROSITE" id="PS51371">
    <property type="entry name" value="CBS"/>
    <property type="match status" value="2"/>
</dbReference>
<feature type="transmembrane region" description="Helical" evidence="11">
    <location>
        <begin position="195"/>
        <end position="213"/>
    </location>
</feature>
<dbReference type="InterPro" id="IPR014743">
    <property type="entry name" value="Cl-channel_core"/>
</dbReference>
<evidence type="ECO:0000256" key="4">
    <source>
        <dbReference type="ARBA" id="ARBA00022989"/>
    </source>
</evidence>
<evidence type="ECO:0000256" key="10">
    <source>
        <dbReference type="PROSITE-ProRule" id="PRU00703"/>
    </source>
</evidence>
<dbReference type="CDD" id="cd02205">
    <property type="entry name" value="CBS_pair_SF"/>
    <property type="match status" value="1"/>
</dbReference>
<evidence type="ECO:0000313" key="14">
    <source>
        <dbReference type="Proteomes" id="UP000589516"/>
    </source>
</evidence>
<evidence type="ECO:0000256" key="5">
    <source>
        <dbReference type="ARBA" id="ARBA00023065"/>
    </source>
</evidence>
<accession>A0A7C8DDP5</accession>
<dbReference type="PANTHER" id="PTHR43427">
    <property type="entry name" value="CHLORIDE CHANNEL PROTEIN CLC-E"/>
    <property type="match status" value="1"/>
</dbReference>
<evidence type="ECO:0000256" key="11">
    <source>
        <dbReference type="SAM" id="Phobius"/>
    </source>
</evidence>
<dbReference type="EMBL" id="DUAV01000034">
    <property type="protein sequence ID" value="HIG63965.1"/>
    <property type="molecule type" value="Genomic_DNA"/>
</dbReference>
<dbReference type="InterPro" id="IPR050368">
    <property type="entry name" value="ClC-type_chloride_channel"/>
</dbReference>
<keyword evidence="6 11" id="KW-0472">Membrane</keyword>
<dbReference type="Gene3D" id="1.10.3080.10">
    <property type="entry name" value="Clc chloride channel"/>
    <property type="match status" value="1"/>
</dbReference>
<keyword evidence="5" id="KW-0406">Ion transport</keyword>
<feature type="transmembrane region" description="Helical" evidence="11">
    <location>
        <begin position="355"/>
        <end position="374"/>
    </location>
</feature>
<dbReference type="SUPFAM" id="SSF81340">
    <property type="entry name" value="Clc chloride channel"/>
    <property type="match status" value="1"/>
</dbReference>
<dbReference type="SUPFAM" id="SSF54631">
    <property type="entry name" value="CBS-domain pair"/>
    <property type="match status" value="1"/>
</dbReference>
<feature type="transmembrane region" description="Helical" evidence="11">
    <location>
        <begin position="21"/>
        <end position="43"/>
    </location>
</feature>
<feature type="transmembrane region" description="Helical" evidence="11">
    <location>
        <begin position="233"/>
        <end position="255"/>
    </location>
</feature>
<feature type="transmembrane region" description="Helical" evidence="11">
    <location>
        <begin position="380"/>
        <end position="405"/>
    </location>
</feature>
<feature type="transmembrane region" description="Helical" evidence="11">
    <location>
        <begin position="63"/>
        <end position="84"/>
    </location>
</feature>
<dbReference type="GO" id="GO:0034707">
    <property type="term" value="C:chloride channel complex"/>
    <property type="evidence" value="ECO:0007669"/>
    <property type="project" value="UniProtKB-KW"/>
</dbReference>
<gene>
    <name evidence="13" type="ORF">EYQ16_05580</name>
</gene>
<evidence type="ECO:0000256" key="1">
    <source>
        <dbReference type="ARBA" id="ARBA00004141"/>
    </source>
</evidence>
<feature type="transmembrane region" description="Helical" evidence="11">
    <location>
        <begin position="115"/>
        <end position="138"/>
    </location>
</feature>
<dbReference type="Proteomes" id="UP000589516">
    <property type="component" value="Unassembled WGS sequence"/>
</dbReference>
<reference evidence="14" key="1">
    <citation type="journal article" date="2019" name="bioRxiv">
        <title>Genome diversification in globally distributed novel marine Proteobacteria is linked to environmental adaptation.</title>
        <authorList>
            <person name="Zhou Z."/>
            <person name="Tran P.Q."/>
            <person name="Kieft K."/>
            <person name="Anantharaman K."/>
        </authorList>
    </citation>
    <scope>NUCLEOTIDE SEQUENCE [LARGE SCALE GENOMIC DNA]</scope>
</reference>
<keyword evidence="9" id="KW-0407">Ion channel</keyword>
<evidence type="ECO:0000256" key="3">
    <source>
        <dbReference type="ARBA" id="ARBA00022692"/>
    </source>
</evidence>
<dbReference type="PRINTS" id="PR00762">
    <property type="entry name" value="CLCHANNEL"/>
</dbReference>
<keyword evidence="4 11" id="KW-1133">Transmembrane helix</keyword>